<keyword evidence="6" id="KW-1185">Reference proteome</keyword>
<dbReference type="EMBL" id="LWQT01000120">
    <property type="protein sequence ID" value="OAN44033.1"/>
    <property type="molecule type" value="Genomic_DNA"/>
</dbReference>
<evidence type="ECO:0000313" key="5">
    <source>
        <dbReference type="EMBL" id="OAN44033.1"/>
    </source>
</evidence>
<evidence type="ECO:0000313" key="6">
    <source>
        <dbReference type="Proteomes" id="UP000078428"/>
    </source>
</evidence>
<dbReference type="PANTHER" id="PTHR44591:SF3">
    <property type="entry name" value="RESPONSE REGULATORY DOMAIN-CONTAINING PROTEIN"/>
    <property type="match status" value="1"/>
</dbReference>
<dbReference type="PROSITE" id="PS50110">
    <property type="entry name" value="RESPONSE_REGULATORY"/>
    <property type="match status" value="1"/>
</dbReference>
<comment type="caution">
    <text evidence="2">Lacks conserved residue(s) required for the propagation of feature annotation.</text>
</comment>
<reference evidence="5 6" key="1">
    <citation type="submission" date="2016-04" db="EMBL/GenBank/DDBJ databases">
        <title>Draft genome sequence of freshwater magnetotactic bacteria Magnetospirillum marisnigri SP-1 and Magnetospirillum moscoviense BB-1.</title>
        <authorList>
            <person name="Koziaeva V."/>
            <person name="Dziuba M.V."/>
            <person name="Ivanov T.M."/>
            <person name="Kuznetsov B."/>
            <person name="Grouzdev D.S."/>
        </authorList>
    </citation>
    <scope>NUCLEOTIDE SEQUENCE [LARGE SCALE GENOMIC DNA]</scope>
    <source>
        <strain evidence="5 6">SP-1</strain>
    </source>
</reference>
<dbReference type="InterPro" id="IPR000160">
    <property type="entry name" value="GGDEF_dom"/>
</dbReference>
<proteinExistence type="predicted"/>
<accession>A0A178M666</accession>
<keyword evidence="1" id="KW-0597">Phosphoprotein</keyword>
<dbReference type="InterPro" id="IPR029787">
    <property type="entry name" value="Nucleotide_cyclase"/>
</dbReference>
<sequence>MIRLANVLIVHSDAAVAEAFAARLSHNGYHAQVATSSEQALPRLKGEHLDLIILGQAIASALDLTRSIRATEDGRDVPLVLVADTVDAALAEAALANDLDDAIAWDCNDAELFARLRPLVRLATMRSELDQRVAVARAMGDDITAETDSQGAAPPRILVVGQDLGEVSSWLADMGEAVRSQNLYDAESQLETRNFDAAVVCVGTDPAPFLAFASQVRNNPRLFNLPLVMLTTAPSIADDAYRHGVSRVLPRMADIALIRAVVKTLVRRQQLRWAIRGALSKVLAGKSRDPMTGTYSRAFLDHYLQARLSTAQAHQRHLAVVFFSIPNVDGVRSHFGDDAAEHLVQQLGQWISGLLRAEDLNAYYAPNQFCVVLPDTPLVEADVVMHRIAGVLAYTDFAVREVYQPVKVWVQVGSTNAKPTDTAEQLLGRARAKLD</sequence>
<dbReference type="Gene3D" id="3.40.50.2300">
    <property type="match status" value="1"/>
</dbReference>
<evidence type="ECO:0000259" key="3">
    <source>
        <dbReference type="PROSITE" id="PS50110"/>
    </source>
</evidence>
<dbReference type="NCBIfam" id="TIGR00254">
    <property type="entry name" value="GGDEF"/>
    <property type="match status" value="1"/>
</dbReference>
<dbReference type="InterPro" id="IPR011006">
    <property type="entry name" value="CheY-like_superfamily"/>
</dbReference>
<evidence type="ECO:0000256" key="2">
    <source>
        <dbReference type="PROSITE-ProRule" id="PRU00169"/>
    </source>
</evidence>
<evidence type="ECO:0000256" key="1">
    <source>
        <dbReference type="ARBA" id="ARBA00022553"/>
    </source>
</evidence>
<dbReference type="Gene3D" id="3.30.70.270">
    <property type="match status" value="1"/>
</dbReference>
<dbReference type="PANTHER" id="PTHR44591">
    <property type="entry name" value="STRESS RESPONSE REGULATOR PROTEIN 1"/>
    <property type="match status" value="1"/>
</dbReference>
<dbReference type="SUPFAM" id="SSF55073">
    <property type="entry name" value="Nucleotide cyclase"/>
    <property type="match status" value="1"/>
</dbReference>
<evidence type="ECO:0000259" key="4">
    <source>
        <dbReference type="PROSITE" id="PS50887"/>
    </source>
</evidence>
<dbReference type="SMART" id="SM00267">
    <property type="entry name" value="GGDEF"/>
    <property type="match status" value="1"/>
</dbReference>
<dbReference type="InterPro" id="IPR043128">
    <property type="entry name" value="Rev_trsase/Diguanyl_cyclase"/>
</dbReference>
<protein>
    <submittedName>
        <fullName evidence="5">Response regulator</fullName>
    </submittedName>
</protein>
<feature type="domain" description="Response regulatory" evidence="3">
    <location>
        <begin position="6"/>
        <end position="120"/>
    </location>
</feature>
<dbReference type="GO" id="GO:0000160">
    <property type="term" value="P:phosphorelay signal transduction system"/>
    <property type="evidence" value="ECO:0007669"/>
    <property type="project" value="InterPro"/>
</dbReference>
<name>A0A178M666_9PROT</name>
<dbReference type="RefSeq" id="WP_068495826.1">
    <property type="nucleotide sequence ID" value="NZ_LWQT01000120.1"/>
</dbReference>
<dbReference type="STRING" id="1285242.A6A04_09150"/>
<feature type="domain" description="GGDEF" evidence="4">
    <location>
        <begin position="316"/>
        <end position="435"/>
    </location>
</feature>
<organism evidence="5 6">
    <name type="scientific">Paramagnetospirillum marisnigri</name>
    <dbReference type="NCBI Taxonomy" id="1285242"/>
    <lineage>
        <taxon>Bacteria</taxon>
        <taxon>Pseudomonadati</taxon>
        <taxon>Pseudomonadota</taxon>
        <taxon>Alphaproteobacteria</taxon>
        <taxon>Rhodospirillales</taxon>
        <taxon>Magnetospirillaceae</taxon>
        <taxon>Paramagnetospirillum</taxon>
    </lineage>
</organism>
<dbReference type="Proteomes" id="UP000078428">
    <property type="component" value="Unassembled WGS sequence"/>
</dbReference>
<dbReference type="Pfam" id="PF00990">
    <property type="entry name" value="GGDEF"/>
    <property type="match status" value="1"/>
</dbReference>
<dbReference type="OrthoDB" id="7342124at2"/>
<dbReference type="InterPro" id="IPR050595">
    <property type="entry name" value="Bact_response_regulator"/>
</dbReference>
<comment type="caution">
    <text evidence="5">The sequence shown here is derived from an EMBL/GenBank/DDBJ whole genome shotgun (WGS) entry which is preliminary data.</text>
</comment>
<dbReference type="SMART" id="SM00448">
    <property type="entry name" value="REC"/>
    <property type="match status" value="1"/>
</dbReference>
<gene>
    <name evidence="5" type="ORF">A6A04_09150</name>
</gene>
<dbReference type="AlphaFoldDB" id="A0A178M666"/>
<dbReference type="SUPFAM" id="SSF52172">
    <property type="entry name" value="CheY-like"/>
    <property type="match status" value="2"/>
</dbReference>
<dbReference type="InterPro" id="IPR001789">
    <property type="entry name" value="Sig_transdc_resp-reg_receiver"/>
</dbReference>
<dbReference type="PROSITE" id="PS50887">
    <property type="entry name" value="GGDEF"/>
    <property type="match status" value="1"/>
</dbReference>
<dbReference type="Pfam" id="PF00072">
    <property type="entry name" value="Response_reg"/>
    <property type="match status" value="1"/>
</dbReference>